<proteinExistence type="predicted"/>
<protein>
    <submittedName>
        <fullName evidence="1">Uncharacterized protein</fullName>
    </submittedName>
</protein>
<keyword evidence="2" id="KW-1185">Reference proteome</keyword>
<name>A0A1H1XD27_9ACTN</name>
<sequence length="134" mass="14727">MADLKEDVSALLPLVVTGVATNCFMINMYGEGWALAVNCAWALARHGRVLATWESDDDLMLAVVEGQRGRSVVAMEIDEGVFDPIFHFDDGTVLTVEADTEIDPWTFRAKDLPVVLVGVGPLSYQDWLDAQGQR</sequence>
<gene>
    <name evidence="1" type="ORF">SAMN04489812_4033</name>
</gene>
<dbReference type="EMBL" id="LT629772">
    <property type="protein sequence ID" value="SDT07205.1"/>
    <property type="molecule type" value="Genomic_DNA"/>
</dbReference>
<organism evidence="1 2">
    <name type="scientific">Microlunatus soli</name>
    <dbReference type="NCBI Taxonomy" id="630515"/>
    <lineage>
        <taxon>Bacteria</taxon>
        <taxon>Bacillati</taxon>
        <taxon>Actinomycetota</taxon>
        <taxon>Actinomycetes</taxon>
        <taxon>Propionibacteriales</taxon>
        <taxon>Propionibacteriaceae</taxon>
        <taxon>Microlunatus</taxon>
    </lineage>
</organism>
<dbReference type="OrthoDB" id="4964806at2"/>
<dbReference type="STRING" id="630515.SAMN04489812_4033"/>
<evidence type="ECO:0000313" key="1">
    <source>
        <dbReference type="EMBL" id="SDT07205.1"/>
    </source>
</evidence>
<dbReference type="Proteomes" id="UP000199103">
    <property type="component" value="Chromosome I"/>
</dbReference>
<reference evidence="1 2" key="1">
    <citation type="submission" date="2016-10" db="EMBL/GenBank/DDBJ databases">
        <authorList>
            <person name="de Groot N.N."/>
        </authorList>
    </citation>
    <scope>NUCLEOTIDE SEQUENCE [LARGE SCALE GENOMIC DNA]</scope>
    <source>
        <strain evidence="1 2">DSM 21800</strain>
    </source>
</reference>
<accession>A0A1H1XD27</accession>
<dbReference type="AlphaFoldDB" id="A0A1H1XD27"/>
<evidence type="ECO:0000313" key="2">
    <source>
        <dbReference type="Proteomes" id="UP000199103"/>
    </source>
</evidence>
<dbReference type="RefSeq" id="WP_091527211.1">
    <property type="nucleotide sequence ID" value="NZ_LT629772.1"/>
</dbReference>